<feature type="domain" description="NigD-like C-terminal" evidence="1">
    <location>
        <begin position="108"/>
        <end position="209"/>
    </location>
</feature>
<dbReference type="InterPro" id="IPR038143">
    <property type="entry name" value="NigD-like_C_dom_sf"/>
</dbReference>
<dbReference type="Gene3D" id="2.60.40.2370">
    <property type="entry name" value="NigD-like, C-terminal beta sandwich domain"/>
    <property type="match status" value="1"/>
</dbReference>
<name>A0A9D1SBX4_9BACT</name>
<accession>A0A9D1SBX4</accession>
<evidence type="ECO:0000313" key="3">
    <source>
        <dbReference type="Proteomes" id="UP000824112"/>
    </source>
</evidence>
<proteinExistence type="predicted"/>
<evidence type="ECO:0000259" key="1">
    <source>
        <dbReference type="Pfam" id="PF17415"/>
    </source>
</evidence>
<dbReference type="AlphaFoldDB" id="A0A9D1SBX4"/>
<reference evidence="2" key="1">
    <citation type="submission" date="2020-10" db="EMBL/GenBank/DDBJ databases">
        <authorList>
            <person name="Gilroy R."/>
        </authorList>
    </citation>
    <scope>NUCLEOTIDE SEQUENCE</scope>
    <source>
        <strain evidence="2">CHK158-818</strain>
    </source>
</reference>
<sequence>MKRMGVVLVVVLLLSFLWGGCEEEFPYNEWEYQMDLATFKTTPEPMFVLDNGVELLPESRSAALSVLLEGDRCLLLYEYTGNDVAEQNRREIKINSYARTYCDSVCAISEQELSRMPDDPLVLTSIWQEGDFVNIRLSLDVNRNFHTVGLFYMPEISNDTLKMELRHDKRGDSPGYLESGYFSYSIERQKENFRVLSVRLNSTNYGVRNFIFPLK</sequence>
<protein>
    <recommendedName>
        <fullName evidence="1">NigD-like C-terminal domain-containing protein</fullName>
    </recommendedName>
</protein>
<dbReference type="PROSITE" id="PS51257">
    <property type="entry name" value="PROKAR_LIPOPROTEIN"/>
    <property type="match status" value="1"/>
</dbReference>
<gene>
    <name evidence="2" type="ORF">IAB03_01455</name>
</gene>
<evidence type="ECO:0000313" key="2">
    <source>
        <dbReference type="EMBL" id="HIU54455.1"/>
    </source>
</evidence>
<dbReference type="EMBL" id="DVNA01000035">
    <property type="protein sequence ID" value="HIU54455.1"/>
    <property type="molecule type" value="Genomic_DNA"/>
</dbReference>
<dbReference type="Pfam" id="PF17415">
    <property type="entry name" value="NigD_C"/>
    <property type="match status" value="1"/>
</dbReference>
<dbReference type="InterPro" id="IPR035376">
    <property type="entry name" value="NigD_C"/>
</dbReference>
<dbReference type="Proteomes" id="UP000824112">
    <property type="component" value="Unassembled WGS sequence"/>
</dbReference>
<comment type="caution">
    <text evidence="2">The sequence shown here is derived from an EMBL/GenBank/DDBJ whole genome shotgun (WGS) entry which is preliminary data.</text>
</comment>
<reference evidence="2" key="2">
    <citation type="journal article" date="2021" name="PeerJ">
        <title>Extensive microbial diversity within the chicken gut microbiome revealed by metagenomics and culture.</title>
        <authorList>
            <person name="Gilroy R."/>
            <person name="Ravi A."/>
            <person name="Getino M."/>
            <person name="Pursley I."/>
            <person name="Horton D.L."/>
            <person name="Alikhan N.F."/>
            <person name="Baker D."/>
            <person name="Gharbi K."/>
            <person name="Hall N."/>
            <person name="Watson M."/>
            <person name="Adriaenssens E.M."/>
            <person name="Foster-Nyarko E."/>
            <person name="Jarju S."/>
            <person name="Secka A."/>
            <person name="Antonio M."/>
            <person name="Oren A."/>
            <person name="Chaudhuri R.R."/>
            <person name="La Ragione R."/>
            <person name="Hildebrand F."/>
            <person name="Pallen M.J."/>
        </authorList>
    </citation>
    <scope>NUCLEOTIDE SEQUENCE</scope>
    <source>
        <strain evidence="2">CHK158-818</strain>
    </source>
</reference>
<organism evidence="2 3">
    <name type="scientific">Candidatus Gallibacteroides avistercoris</name>
    <dbReference type="NCBI Taxonomy" id="2840833"/>
    <lineage>
        <taxon>Bacteria</taxon>
        <taxon>Pseudomonadati</taxon>
        <taxon>Bacteroidota</taxon>
        <taxon>Bacteroidia</taxon>
        <taxon>Bacteroidales</taxon>
        <taxon>Bacteroidaceae</taxon>
        <taxon>Bacteroidaceae incertae sedis</taxon>
        <taxon>Candidatus Gallibacteroides</taxon>
    </lineage>
</organism>